<name>A0A1I1LPC9_9BACT</name>
<dbReference type="InterPro" id="IPR021279">
    <property type="entry name" value="DUF2721"/>
</dbReference>
<gene>
    <name evidence="2" type="ORF">SAMN05421780_10967</name>
</gene>
<feature type="transmembrane region" description="Helical" evidence="1">
    <location>
        <begin position="12"/>
        <end position="33"/>
    </location>
</feature>
<dbReference type="Pfam" id="PF11026">
    <property type="entry name" value="DUF2721"/>
    <property type="match status" value="1"/>
</dbReference>
<accession>A0A1I1LPC9</accession>
<dbReference type="RefSeq" id="WP_091514524.1">
    <property type="nucleotide sequence ID" value="NZ_FOLE01000009.1"/>
</dbReference>
<organism evidence="2 3">
    <name type="scientific">Flexibacter flexilis DSM 6793</name>
    <dbReference type="NCBI Taxonomy" id="927664"/>
    <lineage>
        <taxon>Bacteria</taxon>
        <taxon>Pseudomonadati</taxon>
        <taxon>Bacteroidota</taxon>
        <taxon>Cytophagia</taxon>
        <taxon>Cytophagales</taxon>
        <taxon>Flexibacteraceae</taxon>
        <taxon>Flexibacter</taxon>
    </lineage>
</organism>
<dbReference type="Proteomes" id="UP000199514">
    <property type="component" value="Unassembled WGS sequence"/>
</dbReference>
<keyword evidence="1" id="KW-1133">Transmembrane helix</keyword>
<feature type="transmembrane region" description="Helical" evidence="1">
    <location>
        <begin position="90"/>
        <end position="115"/>
    </location>
</feature>
<sequence>MQLTLNTPALLFPAISLLLLAYTNRFMTLAGLIRTLHERYKESPDPMTLKQIKNLKLRVILIRNMQVAGISSMFLCVVSMFLIYENYNQAAQYLFGAGLLSLIISLAMSIHEILISTHALQMQLSDIEANAKDGNLLGKFFQS</sequence>
<proteinExistence type="predicted"/>
<keyword evidence="1" id="KW-0812">Transmembrane</keyword>
<protein>
    <recommendedName>
        <fullName evidence="4">II family cellulose-binding protein</fullName>
    </recommendedName>
</protein>
<dbReference type="EMBL" id="FOLE01000009">
    <property type="protein sequence ID" value="SFC74845.1"/>
    <property type="molecule type" value="Genomic_DNA"/>
</dbReference>
<dbReference type="AlphaFoldDB" id="A0A1I1LPC9"/>
<dbReference type="STRING" id="927664.SAMN05421780_10967"/>
<reference evidence="2 3" key="1">
    <citation type="submission" date="2016-10" db="EMBL/GenBank/DDBJ databases">
        <authorList>
            <person name="de Groot N.N."/>
        </authorList>
    </citation>
    <scope>NUCLEOTIDE SEQUENCE [LARGE SCALE GENOMIC DNA]</scope>
    <source>
        <strain evidence="2 3">DSM 6793</strain>
    </source>
</reference>
<keyword evidence="1" id="KW-0472">Membrane</keyword>
<keyword evidence="3" id="KW-1185">Reference proteome</keyword>
<evidence type="ECO:0000256" key="1">
    <source>
        <dbReference type="SAM" id="Phobius"/>
    </source>
</evidence>
<feature type="transmembrane region" description="Helical" evidence="1">
    <location>
        <begin position="60"/>
        <end position="84"/>
    </location>
</feature>
<evidence type="ECO:0000313" key="3">
    <source>
        <dbReference type="Proteomes" id="UP000199514"/>
    </source>
</evidence>
<dbReference type="OrthoDB" id="9813525at2"/>
<evidence type="ECO:0008006" key="4">
    <source>
        <dbReference type="Google" id="ProtNLM"/>
    </source>
</evidence>
<evidence type="ECO:0000313" key="2">
    <source>
        <dbReference type="EMBL" id="SFC74845.1"/>
    </source>
</evidence>